<dbReference type="Gene3D" id="3.90.550.10">
    <property type="entry name" value="Spore Coat Polysaccharide Biosynthesis Protein SpsA, Chain A"/>
    <property type="match status" value="1"/>
</dbReference>
<dbReference type="SUPFAM" id="SSF53448">
    <property type="entry name" value="Nucleotide-diphospho-sugar transferases"/>
    <property type="match status" value="1"/>
</dbReference>
<dbReference type="Pfam" id="PF00535">
    <property type="entry name" value="Glycos_transf_2"/>
    <property type="match status" value="1"/>
</dbReference>
<evidence type="ECO:0008006" key="5">
    <source>
        <dbReference type="Google" id="ProtNLM"/>
    </source>
</evidence>
<evidence type="ECO:0000313" key="4">
    <source>
        <dbReference type="Proteomes" id="UP000494252"/>
    </source>
</evidence>
<dbReference type="Pfam" id="PF13817">
    <property type="entry name" value="DDE_Tnp_IS66_C"/>
    <property type="match status" value="1"/>
</dbReference>
<protein>
    <recommendedName>
        <fullName evidence="5">Glycosyltransferase 2-like domain-containing protein</fullName>
    </recommendedName>
</protein>
<keyword evidence="4" id="KW-1185">Reference proteome</keyword>
<evidence type="ECO:0000259" key="1">
    <source>
        <dbReference type="Pfam" id="PF00535"/>
    </source>
</evidence>
<feature type="domain" description="Glycosyltransferase 2-like" evidence="1">
    <location>
        <begin position="5"/>
        <end position="124"/>
    </location>
</feature>
<reference evidence="3 4" key="1">
    <citation type="submission" date="2020-04" db="EMBL/GenBank/DDBJ databases">
        <authorList>
            <person name="De Canck E."/>
        </authorList>
    </citation>
    <scope>NUCLEOTIDE SEQUENCE [LARGE SCALE GENOMIC DNA]</scope>
    <source>
        <strain evidence="3 4">LMG 27177</strain>
    </source>
</reference>
<dbReference type="InterPro" id="IPR029044">
    <property type="entry name" value="Nucleotide-diphossugar_trans"/>
</dbReference>
<organism evidence="3 4">
    <name type="scientific">Paraburkholderia fynbosensis</name>
    <dbReference type="NCBI Taxonomy" id="1200993"/>
    <lineage>
        <taxon>Bacteria</taxon>
        <taxon>Pseudomonadati</taxon>
        <taxon>Pseudomonadota</taxon>
        <taxon>Betaproteobacteria</taxon>
        <taxon>Burkholderiales</taxon>
        <taxon>Burkholderiaceae</taxon>
        <taxon>Paraburkholderia</taxon>
    </lineage>
</organism>
<dbReference type="Proteomes" id="UP000494252">
    <property type="component" value="Unassembled WGS sequence"/>
</dbReference>
<name>A0A6J5H5A9_9BURK</name>
<dbReference type="EMBL" id="CADIKI010000047">
    <property type="protein sequence ID" value="CAB3810824.1"/>
    <property type="molecule type" value="Genomic_DNA"/>
</dbReference>
<proteinExistence type="predicted"/>
<dbReference type="InterPro" id="IPR039552">
    <property type="entry name" value="IS66_C"/>
</dbReference>
<dbReference type="PANTHER" id="PTHR43685:SF11">
    <property type="entry name" value="GLYCOSYLTRANSFERASE TAGX-RELATED"/>
    <property type="match status" value="1"/>
</dbReference>
<dbReference type="CDD" id="cd00761">
    <property type="entry name" value="Glyco_tranf_GTA_type"/>
    <property type="match status" value="1"/>
</dbReference>
<accession>A0A6J5H5A9</accession>
<feature type="domain" description="Transposase IS66 C-terminal" evidence="2">
    <location>
        <begin position="143"/>
        <end position="180"/>
    </location>
</feature>
<dbReference type="AlphaFoldDB" id="A0A6J5H5A9"/>
<gene>
    <name evidence="3" type="ORF">LMG27177_07501</name>
</gene>
<evidence type="ECO:0000259" key="2">
    <source>
        <dbReference type="Pfam" id="PF13817"/>
    </source>
</evidence>
<dbReference type="InterPro" id="IPR050834">
    <property type="entry name" value="Glycosyltransf_2"/>
</dbReference>
<sequence>MKEMTIVIGNYNYEQFLAEAIDSALAQKYMHTRIMVIDDGSADGSRAVMEAYGSRVTSIFKDNGGQVSAYNLGLNLVKSDYVLFQDADDVLYPGAVTEVMQRFNRENLAKVQFPLDIIDQTGRRNYLFAGADSGGEHAAAIYSLVGTARLNGIDPEAYLRYALARIAEHAINRIDELTPWAVADRLRAEA</sequence>
<dbReference type="PANTHER" id="PTHR43685">
    <property type="entry name" value="GLYCOSYLTRANSFERASE"/>
    <property type="match status" value="1"/>
</dbReference>
<dbReference type="InterPro" id="IPR001173">
    <property type="entry name" value="Glyco_trans_2-like"/>
</dbReference>
<evidence type="ECO:0000313" key="3">
    <source>
        <dbReference type="EMBL" id="CAB3810824.1"/>
    </source>
</evidence>